<evidence type="ECO:0000256" key="5">
    <source>
        <dbReference type="ARBA" id="ARBA00022989"/>
    </source>
</evidence>
<evidence type="ECO:0000256" key="2">
    <source>
        <dbReference type="ARBA" id="ARBA00010674"/>
    </source>
</evidence>
<comment type="similarity">
    <text evidence="2">Belongs to the PRPH2/ROM1 family.</text>
</comment>
<dbReference type="OrthoDB" id="9836210at2759"/>
<keyword evidence="3 10" id="KW-0812">Transmembrane</keyword>
<keyword evidence="12" id="KW-1185">Reference proteome</keyword>
<dbReference type="InterPro" id="IPR000830">
    <property type="entry name" value="Peripherin/rom-1"/>
</dbReference>
<evidence type="ECO:0000256" key="1">
    <source>
        <dbReference type="ARBA" id="ARBA00004141"/>
    </source>
</evidence>
<evidence type="ECO:0000313" key="11">
    <source>
        <dbReference type="EMBL" id="ROJ36070.1"/>
    </source>
</evidence>
<evidence type="ECO:0000256" key="7">
    <source>
        <dbReference type="ARBA" id="ARBA00023157"/>
    </source>
</evidence>
<keyword evidence="7" id="KW-1015">Disulfide bond</keyword>
<dbReference type="GO" id="GO:0007601">
    <property type="term" value="P:visual perception"/>
    <property type="evidence" value="ECO:0007669"/>
    <property type="project" value="InterPro"/>
</dbReference>
<dbReference type="PRINTS" id="PR00218">
    <property type="entry name" value="PERIPHERNRDS"/>
</dbReference>
<comment type="caution">
    <text evidence="11">The sequence shown here is derived from an EMBL/GenBank/DDBJ whole genome shotgun (WGS) entry which is preliminary data.</text>
</comment>
<dbReference type="CDD" id="cd03162">
    <property type="entry name" value="peripherin_like_LEL"/>
    <property type="match status" value="1"/>
</dbReference>
<evidence type="ECO:0000313" key="12">
    <source>
        <dbReference type="Proteomes" id="UP000281406"/>
    </source>
</evidence>
<evidence type="ECO:0000256" key="3">
    <source>
        <dbReference type="ARBA" id="ARBA00022692"/>
    </source>
</evidence>
<evidence type="ECO:0000256" key="8">
    <source>
        <dbReference type="ARBA" id="ARBA00039173"/>
    </source>
</evidence>
<comment type="subcellular location">
    <subcellularLocation>
        <location evidence="1">Membrane</location>
        <topology evidence="1">Multi-pass membrane protein</topology>
    </subcellularLocation>
</comment>
<dbReference type="Pfam" id="PF00335">
    <property type="entry name" value="Tetraspanin"/>
    <property type="match status" value="1"/>
</dbReference>
<protein>
    <recommendedName>
        <fullName evidence="8">Peripherin-2</fullName>
    </recommendedName>
    <alternativeName>
        <fullName evidence="9">Retinal degeneration slow protein</fullName>
    </alternativeName>
</protein>
<keyword evidence="6 10" id="KW-0472">Membrane</keyword>
<feature type="transmembrane region" description="Helical" evidence="10">
    <location>
        <begin position="62"/>
        <end position="81"/>
    </location>
</feature>
<evidence type="ECO:0000256" key="6">
    <source>
        <dbReference type="ARBA" id="ARBA00023136"/>
    </source>
</evidence>
<reference evidence="11 12" key="1">
    <citation type="submission" date="2018-10" db="EMBL/GenBank/DDBJ databases">
        <title>Genome assembly for a Yunnan-Guizhou Plateau 3E fish, Anabarilius grahami (Regan), and its evolutionary and genetic applications.</title>
        <authorList>
            <person name="Jiang W."/>
        </authorList>
    </citation>
    <scope>NUCLEOTIDE SEQUENCE [LARGE SCALE GENOMIC DNA]</scope>
    <source>
        <strain evidence="11">AG-KIZ</strain>
        <tissue evidence="11">Muscle</tissue>
    </source>
</reference>
<dbReference type="PANTHER" id="PTHR19282:SF202">
    <property type="entry name" value="PERIPHERIN-2"/>
    <property type="match status" value="1"/>
</dbReference>
<gene>
    <name evidence="11" type="ORF">DPX16_12695</name>
</gene>
<feature type="transmembrane region" description="Helical" evidence="10">
    <location>
        <begin position="20"/>
        <end position="41"/>
    </location>
</feature>
<dbReference type="GO" id="GO:0007155">
    <property type="term" value="P:cell adhesion"/>
    <property type="evidence" value="ECO:0007669"/>
    <property type="project" value="UniProtKB-KW"/>
</dbReference>
<dbReference type="Gene3D" id="1.10.1450.10">
    <property type="entry name" value="Tetraspanin"/>
    <property type="match status" value="1"/>
</dbReference>
<evidence type="ECO:0000256" key="9">
    <source>
        <dbReference type="ARBA" id="ARBA00043245"/>
    </source>
</evidence>
<dbReference type="PANTHER" id="PTHR19282">
    <property type="entry name" value="TETRASPANIN"/>
    <property type="match status" value="1"/>
</dbReference>
<feature type="transmembrane region" description="Helical" evidence="10">
    <location>
        <begin position="265"/>
        <end position="286"/>
    </location>
</feature>
<proteinExistence type="inferred from homology"/>
<dbReference type="GO" id="GO:0005886">
    <property type="term" value="C:plasma membrane"/>
    <property type="evidence" value="ECO:0007669"/>
    <property type="project" value="TreeGrafter"/>
</dbReference>
<evidence type="ECO:0000256" key="10">
    <source>
        <dbReference type="SAM" id="Phobius"/>
    </source>
</evidence>
<evidence type="ECO:0000256" key="4">
    <source>
        <dbReference type="ARBA" id="ARBA00022889"/>
    </source>
</evidence>
<name>A0A3N0XTE1_ANAGA</name>
<accession>A0A3N0XTE1</accession>
<feature type="transmembrane region" description="Helical" evidence="10">
    <location>
        <begin position="101"/>
        <end position="130"/>
    </location>
</feature>
<keyword evidence="4" id="KW-0130">Cell adhesion</keyword>
<dbReference type="InterPro" id="IPR008952">
    <property type="entry name" value="Tetraspanin_EC2_sf"/>
</dbReference>
<dbReference type="Proteomes" id="UP000281406">
    <property type="component" value="Unassembled WGS sequence"/>
</dbReference>
<organism evidence="11 12">
    <name type="scientific">Anabarilius grahami</name>
    <name type="common">Kanglang fish</name>
    <name type="synonym">Barilius grahami</name>
    <dbReference type="NCBI Taxonomy" id="495550"/>
    <lineage>
        <taxon>Eukaryota</taxon>
        <taxon>Metazoa</taxon>
        <taxon>Chordata</taxon>
        <taxon>Craniata</taxon>
        <taxon>Vertebrata</taxon>
        <taxon>Euteleostomi</taxon>
        <taxon>Actinopterygii</taxon>
        <taxon>Neopterygii</taxon>
        <taxon>Teleostei</taxon>
        <taxon>Ostariophysi</taxon>
        <taxon>Cypriniformes</taxon>
        <taxon>Xenocyprididae</taxon>
        <taxon>Xenocypridinae</taxon>
        <taxon>Xenocypridinae incertae sedis</taxon>
        <taxon>Anabarilius</taxon>
    </lineage>
</organism>
<sequence length="392" mass="44575">MALMPMKFDLTKRVKLAQGLWLLYWLSVMAGILIFGMGIFFKIELRKRSEMMDNNESHFVPNLLILVGLVASGVNAFGGKVCHDSLDTVKFTKWKPMLKTYMIGCVVFCFALFITALLCFLMQISLHFALAEGLKNGMKYYKDTDTPGRCFMKRTLDMTQIEFRCCGNNNYKDWFEIQWISNRYLDFSNDEVKDRVQSNVEGKYLMESIPFSCCNPGSPRPCIQHHLTNNSAHYSYDHHTEDLNIWTRGCREALVSYYGGMMNSIGAFVLLFIIMEAVVTVGLQYLTTSLETLADPENPESESEGWLLEKSVKETLSSIMTKIKSLFKGNQGQIVMARRLGQSISKTAALVGCSRSAVVMIYQKCSKEGTVVNRRQGHEGWPVWSDLTDELL</sequence>
<dbReference type="SUPFAM" id="SSF48652">
    <property type="entry name" value="Tetraspanin"/>
    <property type="match status" value="1"/>
</dbReference>
<dbReference type="EMBL" id="RJVU01061435">
    <property type="protein sequence ID" value="ROJ36070.1"/>
    <property type="molecule type" value="Genomic_DNA"/>
</dbReference>
<dbReference type="InterPro" id="IPR018499">
    <property type="entry name" value="Tetraspanin/Peripherin"/>
</dbReference>
<keyword evidence="5 10" id="KW-1133">Transmembrane helix</keyword>
<dbReference type="InterPro" id="IPR042026">
    <property type="entry name" value="Peripherin_LEL"/>
</dbReference>
<dbReference type="AlphaFoldDB" id="A0A3N0XTE1"/>
<dbReference type="FunFam" id="1.10.1450.10:FF:000002">
    <property type="entry name" value="Retinal outer segment membrane protein 1"/>
    <property type="match status" value="1"/>
</dbReference>